<dbReference type="SUPFAM" id="SSF52218">
    <property type="entry name" value="Flavoproteins"/>
    <property type="match status" value="1"/>
</dbReference>
<dbReference type="InterPro" id="IPR003680">
    <property type="entry name" value="Flavodoxin_fold"/>
</dbReference>
<name>A0A5E8AG09_9SPHN</name>
<evidence type="ECO:0000313" key="4">
    <source>
        <dbReference type="EMBL" id="VVT30131.1"/>
    </source>
</evidence>
<protein>
    <recommendedName>
        <fullName evidence="3">Flavodoxin-like fold domain-containing protein</fullName>
    </recommendedName>
</protein>
<sequence length="270" mass="30060">MEHARVCLIAEAVPYFCAGPQYNYAYLAPASRSMMRPAQSCWGVTMTPTMNTNISKTQTARSTHLVICANPSPASFDTAIVDAYSAEVRDRGHKAVVRNLYALGFDPVLKEDERPGQSQWAPRADVAEELDHVRDADVIVLVYPIWYGMPPAILKGYIDRVLGANYSFRAVHDQRGQTGLAGKPLLSFSTSGLPLDWLSERGQVLSLREILDVYLWRGFGMKQSEHVMIESVVPNMSTAYATTQLDRVRHTAARTCAMLENTLLVEVYES</sequence>
<dbReference type="GO" id="GO:0003955">
    <property type="term" value="F:NAD(P)H dehydrogenase (quinone) activity"/>
    <property type="evidence" value="ECO:0007669"/>
    <property type="project" value="TreeGrafter"/>
</dbReference>
<evidence type="ECO:0000256" key="2">
    <source>
        <dbReference type="ARBA" id="ARBA00023002"/>
    </source>
</evidence>
<feature type="domain" description="Flavodoxin-like fold" evidence="3">
    <location>
        <begin position="63"/>
        <end position="237"/>
    </location>
</feature>
<dbReference type="EMBL" id="CABVLI010000047">
    <property type="protein sequence ID" value="VVT30131.1"/>
    <property type="molecule type" value="Genomic_DNA"/>
</dbReference>
<organism evidence="4 5">
    <name type="scientific">Sphingomonas aurantiaca</name>
    <dbReference type="NCBI Taxonomy" id="185949"/>
    <lineage>
        <taxon>Bacteria</taxon>
        <taxon>Pseudomonadati</taxon>
        <taxon>Pseudomonadota</taxon>
        <taxon>Alphaproteobacteria</taxon>
        <taxon>Sphingomonadales</taxon>
        <taxon>Sphingomonadaceae</taxon>
        <taxon>Sphingomonas</taxon>
    </lineage>
</organism>
<reference evidence="4 5" key="1">
    <citation type="submission" date="2019-09" db="EMBL/GenBank/DDBJ databases">
        <authorList>
            <person name="Dittami M. S."/>
        </authorList>
    </citation>
    <scope>NUCLEOTIDE SEQUENCE [LARGE SCALE GENOMIC DNA]</scope>
    <source>
        <strain evidence="4">SPHINGO391</strain>
    </source>
</reference>
<dbReference type="PANTHER" id="PTHR10204:SF34">
    <property type="entry name" value="NAD(P)H DEHYDROGENASE [QUINONE] 1 ISOFORM 1"/>
    <property type="match status" value="1"/>
</dbReference>
<dbReference type="PANTHER" id="PTHR10204">
    <property type="entry name" value="NAD P H OXIDOREDUCTASE-RELATED"/>
    <property type="match status" value="1"/>
</dbReference>
<keyword evidence="2" id="KW-0560">Oxidoreductase</keyword>
<dbReference type="Pfam" id="PF02525">
    <property type="entry name" value="Flavodoxin_2"/>
    <property type="match status" value="1"/>
</dbReference>
<dbReference type="Gene3D" id="3.40.50.360">
    <property type="match status" value="1"/>
</dbReference>
<evidence type="ECO:0000259" key="3">
    <source>
        <dbReference type="Pfam" id="PF02525"/>
    </source>
</evidence>
<dbReference type="GO" id="GO:0005829">
    <property type="term" value="C:cytosol"/>
    <property type="evidence" value="ECO:0007669"/>
    <property type="project" value="TreeGrafter"/>
</dbReference>
<evidence type="ECO:0000313" key="5">
    <source>
        <dbReference type="Proteomes" id="UP000326857"/>
    </source>
</evidence>
<dbReference type="Proteomes" id="UP000326857">
    <property type="component" value="Unassembled WGS sequence"/>
</dbReference>
<evidence type="ECO:0000256" key="1">
    <source>
        <dbReference type="ARBA" id="ARBA00006252"/>
    </source>
</evidence>
<dbReference type="InterPro" id="IPR029039">
    <property type="entry name" value="Flavoprotein-like_sf"/>
</dbReference>
<proteinExistence type="inferred from homology"/>
<comment type="similarity">
    <text evidence="1">Belongs to the NAD(P)H dehydrogenase (quinone) family.</text>
</comment>
<dbReference type="AlphaFoldDB" id="A0A5E8AG09"/>
<gene>
    <name evidence="4" type="ORF">SPHINGO391_510224</name>
</gene>
<accession>A0A5E8AG09</accession>
<dbReference type="InterPro" id="IPR051545">
    <property type="entry name" value="NAD(P)H_dehydrogenase_qn"/>
</dbReference>